<evidence type="ECO:0000256" key="11">
    <source>
        <dbReference type="ARBA" id="ARBA00023053"/>
    </source>
</evidence>
<dbReference type="InterPro" id="IPR005899">
    <property type="entry name" value="Na_pump_deCOase"/>
</dbReference>
<gene>
    <name evidence="16" type="primary">oadG</name>
    <name evidence="18" type="ORF">SAMN02949497_2570</name>
</gene>
<dbReference type="InterPro" id="IPR023424">
    <property type="entry name" value="OadG"/>
</dbReference>
<comment type="similarity">
    <text evidence="4 16 17">Belongs to the OadG family.</text>
</comment>
<keyword evidence="8 16" id="KW-0812">Transmembrane</keyword>
<comment type="function">
    <text evidence="2 16 17">Catalyzes the decarboxylation of oxaloacetate coupled to Na(+) translocation.</text>
</comment>
<dbReference type="GO" id="GO:0005886">
    <property type="term" value="C:plasma membrane"/>
    <property type="evidence" value="ECO:0007669"/>
    <property type="project" value="UniProtKB-SubCell"/>
</dbReference>
<dbReference type="HAMAP" id="MF_00404">
    <property type="entry name" value="OadG"/>
    <property type="match status" value="1"/>
</dbReference>
<evidence type="ECO:0000256" key="8">
    <source>
        <dbReference type="ARBA" id="ARBA00022692"/>
    </source>
</evidence>
<comment type="subunit">
    <text evidence="5 16">Heterotrimer of an alpha, a beta and a gamma subunit.</text>
</comment>
<comment type="catalytic activity">
    <reaction evidence="15 16 17">
        <text>oxaloacetate + 2 Na(+)(in) + H(+) = pyruvate + 2 Na(+)(out) + CO2</text>
        <dbReference type="Rhea" id="RHEA:57724"/>
        <dbReference type="ChEBI" id="CHEBI:15361"/>
        <dbReference type="ChEBI" id="CHEBI:15378"/>
        <dbReference type="ChEBI" id="CHEBI:16452"/>
        <dbReference type="ChEBI" id="CHEBI:16526"/>
        <dbReference type="ChEBI" id="CHEBI:29101"/>
        <dbReference type="EC" id="7.2.4.2"/>
    </reaction>
</comment>
<evidence type="ECO:0000256" key="1">
    <source>
        <dbReference type="ARBA" id="ARBA00001959"/>
    </source>
</evidence>
<evidence type="ECO:0000256" key="15">
    <source>
        <dbReference type="ARBA" id="ARBA00048176"/>
    </source>
</evidence>
<keyword evidence="9 16" id="KW-1278">Translocase</keyword>
<sequence>MEPSLPELLLSGAKLMLIGMGIVYLFLALLVWIIGMTHKLLNRYTPEPGPARSSLGLGEAEEDEVVAVIGAALHRYRHP</sequence>
<dbReference type="STRING" id="1760988.SAMN02949497_2570"/>
<comment type="subcellular location">
    <subcellularLocation>
        <location evidence="3 16 17">Cell membrane</location>
        <topology evidence="3 16 17">Single-pass membrane protein</topology>
    </subcellularLocation>
</comment>
<dbReference type="Pfam" id="PF04277">
    <property type="entry name" value="OAD_gamma"/>
    <property type="match status" value="1"/>
</dbReference>
<dbReference type="RefSeq" id="WP_085213261.1">
    <property type="nucleotide sequence ID" value="NZ_FXAM01000001.1"/>
</dbReference>
<evidence type="ECO:0000256" key="5">
    <source>
        <dbReference type="ARBA" id="ARBA00011869"/>
    </source>
</evidence>
<keyword evidence="7 16" id="KW-1003">Cell membrane</keyword>
<keyword evidence="11 16" id="KW-0915">Sodium</keyword>
<protein>
    <recommendedName>
        <fullName evidence="16">Probable oxaloacetate decarboxylase gamma chain</fullName>
        <ecNumber evidence="16">7.2.4.2</ecNumber>
    </recommendedName>
</protein>
<evidence type="ECO:0000256" key="2">
    <source>
        <dbReference type="ARBA" id="ARBA00003002"/>
    </source>
</evidence>
<accession>A0A1Y6CXX4</accession>
<evidence type="ECO:0000256" key="14">
    <source>
        <dbReference type="ARBA" id="ARBA00023201"/>
    </source>
</evidence>
<evidence type="ECO:0000256" key="12">
    <source>
        <dbReference type="ARBA" id="ARBA00023065"/>
    </source>
</evidence>
<organism evidence="18 19">
    <name type="scientific">Methylomagnum ishizawai</name>
    <dbReference type="NCBI Taxonomy" id="1760988"/>
    <lineage>
        <taxon>Bacteria</taxon>
        <taxon>Pseudomonadati</taxon>
        <taxon>Pseudomonadota</taxon>
        <taxon>Gammaproteobacteria</taxon>
        <taxon>Methylococcales</taxon>
        <taxon>Methylococcaceae</taxon>
        <taxon>Methylomagnum</taxon>
    </lineage>
</organism>
<dbReference type="GO" id="GO:0036376">
    <property type="term" value="P:sodium ion export across plasma membrane"/>
    <property type="evidence" value="ECO:0007669"/>
    <property type="project" value="InterPro"/>
</dbReference>
<evidence type="ECO:0000256" key="9">
    <source>
        <dbReference type="ARBA" id="ARBA00022967"/>
    </source>
</evidence>
<keyword evidence="10 16" id="KW-1133">Transmembrane helix</keyword>
<dbReference type="EC" id="7.2.4.2" evidence="16"/>
<comment type="cofactor">
    <cofactor evidence="1 16 17">
        <name>Na(+)</name>
        <dbReference type="ChEBI" id="CHEBI:29101"/>
    </cofactor>
</comment>
<dbReference type="GO" id="GO:0008948">
    <property type="term" value="F:oxaloacetate decarboxylase activity"/>
    <property type="evidence" value="ECO:0007669"/>
    <property type="project" value="UniProtKB-UniRule"/>
</dbReference>
<dbReference type="GO" id="GO:0015081">
    <property type="term" value="F:sodium ion transmembrane transporter activity"/>
    <property type="evidence" value="ECO:0007669"/>
    <property type="project" value="UniProtKB-UniRule"/>
</dbReference>
<keyword evidence="19" id="KW-1185">Reference proteome</keyword>
<evidence type="ECO:0000256" key="10">
    <source>
        <dbReference type="ARBA" id="ARBA00022989"/>
    </source>
</evidence>
<evidence type="ECO:0000256" key="6">
    <source>
        <dbReference type="ARBA" id="ARBA00022448"/>
    </source>
</evidence>
<evidence type="ECO:0000256" key="16">
    <source>
        <dbReference type="HAMAP-Rule" id="MF_00404"/>
    </source>
</evidence>
<name>A0A1Y6CXX4_9GAMM</name>
<evidence type="ECO:0000256" key="13">
    <source>
        <dbReference type="ARBA" id="ARBA00023136"/>
    </source>
</evidence>
<keyword evidence="12 16" id="KW-0406">Ion transport</keyword>
<dbReference type="NCBIfam" id="TIGR01195">
    <property type="entry name" value="oadG_fam"/>
    <property type="match status" value="1"/>
</dbReference>
<evidence type="ECO:0000313" key="19">
    <source>
        <dbReference type="Proteomes" id="UP000192923"/>
    </source>
</evidence>
<feature type="transmembrane region" description="Helical" evidence="16 17">
    <location>
        <begin position="15"/>
        <end position="34"/>
    </location>
</feature>
<dbReference type="GO" id="GO:0015451">
    <property type="term" value="F:decarboxylation-driven active transmembrane transporter activity"/>
    <property type="evidence" value="ECO:0007669"/>
    <property type="project" value="UniProtKB-EC"/>
</dbReference>
<proteinExistence type="inferred from homology"/>
<reference evidence="18 19" key="1">
    <citation type="submission" date="2016-12" db="EMBL/GenBank/DDBJ databases">
        <authorList>
            <person name="Song W.-J."/>
            <person name="Kurnit D.M."/>
        </authorList>
    </citation>
    <scope>NUCLEOTIDE SEQUENCE [LARGE SCALE GENOMIC DNA]</scope>
    <source>
        <strain evidence="18 19">175</strain>
    </source>
</reference>
<evidence type="ECO:0000256" key="4">
    <source>
        <dbReference type="ARBA" id="ARBA00005844"/>
    </source>
</evidence>
<keyword evidence="13 16" id="KW-0472">Membrane</keyword>
<evidence type="ECO:0000256" key="7">
    <source>
        <dbReference type="ARBA" id="ARBA00022475"/>
    </source>
</evidence>
<keyword evidence="6 16" id="KW-0813">Transport</keyword>
<dbReference type="OrthoDB" id="5772594at2"/>
<evidence type="ECO:0000256" key="3">
    <source>
        <dbReference type="ARBA" id="ARBA00004162"/>
    </source>
</evidence>
<evidence type="ECO:0000313" key="18">
    <source>
        <dbReference type="EMBL" id="SMF95217.1"/>
    </source>
</evidence>
<keyword evidence="14 16" id="KW-0739">Sodium transport</keyword>
<dbReference type="Proteomes" id="UP000192923">
    <property type="component" value="Unassembled WGS sequence"/>
</dbReference>
<dbReference type="EMBL" id="FXAM01000001">
    <property type="protein sequence ID" value="SMF95217.1"/>
    <property type="molecule type" value="Genomic_DNA"/>
</dbReference>
<evidence type="ECO:0000256" key="17">
    <source>
        <dbReference type="RuleBase" id="RU004278"/>
    </source>
</evidence>
<dbReference type="AlphaFoldDB" id="A0A1Y6CXX4"/>